<evidence type="ECO:0000256" key="6">
    <source>
        <dbReference type="ARBA" id="ARBA00023055"/>
    </source>
</evidence>
<dbReference type="InterPro" id="IPR057080">
    <property type="entry name" value="PH_SMPa"/>
</dbReference>
<keyword evidence="12" id="KW-1185">Reference proteome</keyword>
<dbReference type="Pfam" id="PF23065">
    <property type="entry name" value="PH_SMPa"/>
    <property type="match status" value="1"/>
</dbReference>
<name>A0A835GWE3_9MAGN</name>
<evidence type="ECO:0000256" key="3">
    <source>
        <dbReference type="ARBA" id="ARBA00022692"/>
    </source>
</evidence>
<dbReference type="SUPFAM" id="SSF50729">
    <property type="entry name" value="PH domain-like"/>
    <property type="match status" value="1"/>
</dbReference>
<proteinExistence type="predicted"/>
<feature type="domain" description="SMP-LTD" evidence="10">
    <location>
        <begin position="335"/>
        <end position="535"/>
    </location>
</feature>
<dbReference type="PANTHER" id="PTHR13466:SF0">
    <property type="entry name" value="SMP-LTD DOMAIN-CONTAINING PROTEIN"/>
    <property type="match status" value="1"/>
</dbReference>
<keyword evidence="4" id="KW-0256">Endoplasmic reticulum</keyword>
<protein>
    <recommendedName>
        <fullName evidence="10">SMP-LTD domain-containing protein</fullName>
    </recommendedName>
</protein>
<dbReference type="Proteomes" id="UP000631114">
    <property type="component" value="Unassembled WGS sequence"/>
</dbReference>
<feature type="region of interest" description="Disordered" evidence="9">
    <location>
        <begin position="298"/>
        <end position="318"/>
    </location>
</feature>
<dbReference type="EMBL" id="JADFTS010000031">
    <property type="protein sequence ID" value="KAF9587193.1"/>
    <property type="molecule type" value="Genomic_DNA"/>
</dbReference>
<keyword evidence="7" id="KW-0446">Lipid-binding</keyword>
<reference evidence="11 12" key="1">
    <citation type="submission" date="2020-10" db="EMBL/GenBank/DDBJ databases">
        <title>The Coptis chinensis genome and diversification of protoberbering-type alkaloids.</title>
        <authorList>
            <person name="Wang B."/>
            <person name="Shu S."/>
            <person name="Song C."/>
            <person name="Liu Y."/>
        </authorList>
    </citation>
    <scope>NUCLEOTIDE SEQUENCE [LARGE SCALE GENOMIC DNA]</scope>
    <source>
        <strain evidence="11">HL-2020</strain>
        <tissue evidence="11">Leaf</tissue>
    </source>
</reference>
<feature type="compositionally biased region" description="Basic and acidic residues" evidence="9">
    <location>
        <begin position="691"/>
        <end position="724"/>
    </location>
</feature>
<evidence type="ECO:0000259" key="10">
    <source>
        <dbReference type="PROSITE" id="PS51847"/>
    </source>
</evidence>
<comment type="caution">
    <text evidence="11">The sequence shown here is derived from an EMBL/GenBank/DDBJ whole genome shotgun (WGS) entry which is preliminary data.</text>
</comment>
<keyword evidence="2" id="KW-0813">Transport</keyword>
<keyword evidence="6" id="KW-0445">Lipid transport</keyword>
<dbReference type="OrthoDB" id="26740at2759"/>
<evidence type="ECO:0000256" key="1">
    <source>
        <dbReference type="ARBA" id="ARBA00004586"/>
    </source>
</evidence>
<dbReference type="InterPro" id="IPR031468">
    <property type="entry name" value="SMP_LBD"/>
</dbReference>
<dbReference type="PROSITE" id="PS51847">
    <property type="entry name" value="SMP"/>
    <property type="match status" value="1"/>
</dbReference>
<evidence type="ECO:0000256" key="4">
    <source>
        <dbReference type="ARBA" id="ARBA00022824"/>
    </source>
</evidence>
<accession>A0A835GWE3</accession>
<evidence type="ECO:0000256" key="8">
    <source>
        <dbReference type="ARBA" id="ARBA00023136"/>
    </source>
</evidence>
<evidence type="ECO:0000313" key="11">
    <source>
        <dbReference type="EMBL" id="KAF9587193.1"/>
    </source>
</evidence>
<evidence type="ECO:0000256" key="5">
    <source>
        <dbReference type="ARBA" id="ARBA00022989"/>
    </source>
</evidence>
<evidence type="ECO:0000256" key="7">
    <source>
        <dbReference type="ARBA" id="ARBA00023121"/>
    </source>
</evidence>
<sequence length="724" mass="80786">MKNLVLGFLLGALAIIVAEALCVLLLWNRFLLNKKKNNISTSELDHHQQSLAFAPSKQGTVWALEPEKVPKVWSEDKVLKEQKSKKENLEVLPVRKHAKIENHSLILKDSDGSQATIKLVGCTILSVSASNLSSRKWAKRYPIKVESGSSVIYKGSRTCYLYFETSWEKESWCKALRLASCVDKERKTWYAGLSKEFHDYLTSLKAGYPSFMKPSTGFFSEPASDRAMRTDASSSKVRLFIKKLAKKASKSGLENKGGGIFSSASEERNIGENSHPFQDLYSTESTNTISTQTAANSQLSEDTVPPLQSPFTQSGSHGQIPVISDADFDVKLPIDEGTLCWNLLISRLFFDAKRNTDMKSSFQARIERTLSNMRTPSFIGGVTCTSLDLGTIPPYIHSMRVLPTDMNEVWAMEVDIEYSGGAVVDIETRLEVREAEFEKVHTSLDSGSVNDVTSDLLEGFEHFGNQLKLPGEKVDETEKRDEGDVKFDGMKKSNSWKSSYISRWKCILNSIANQVSQASIRETLVLPNCEGVCIPWMLAEKDDWAPRKIAPFVWINQETVNDSMPCEVSSCQPCDATTKLEANTSSKQGANCHIEVKRENPVPSVQQLTRELAGDLGCLSQTGSTPSCSNSSSKPLQELRTPLLITEPYETNNSRLENPDNQSASRSVSVREKQTPIGDDGNSKRVGRKAKMMDLGKKMGEKFEEQRRNLEEKSRHIVEKMRGP</sequence>
<gene>
    <name evidence="11" type="ORF">IFM89_039582</name>
</gene>
<evidence type="ECO:0000256" key="2">
    <source>
        <dbReference type="ARBA" id="ARBA00022448"/>
    </source>
</evidence>
<dbReference type="AlphaFoldDB" id="A0A835GWE3"/>
<feature type="region of interest" description="Disordered" evidence="9">
    <location>
        <begin position="649"/>
        <end position="724"/>
    </location>
</feature>
<evidence type="ECO:0000256" key="9">
    <source>
        <dbReference type="SAM" id="MobiDB-lite"/>
    </source>
</evidence>
<evidence type="ECO:0000313" key="12">
    <source>
        <dbReference type="Proteomes" id="UP000631114"/>
    </source>
</evidence>
<comment type="subcellular location">
    <subcellularLocation>
        <location evidence="1">Endoplasmic reticulum membrane</location>
    </subcellularLocation>
</comment>
<keyword evidence="8" id="KW-0472">Membrane</keyword>
<dbReference type="GO" id="GO:0005789">
    <property type="term" value="C:endoplasmic reticulum membrane"/>
    <property type="evidence" value="ECO:0007669"/>
    <property type="project" value="UniProtKB-SubCell"/>
</dbReference>
<keyword evidence="5" id="KW-1133">Transmembrane helix</keyword>
<dbReference type="GO" id="GO:0006869">
    <property type="term" value="P:lipid transport"/>
    <property type="evidence" value="ECO:0007669"/>
    <property type="project" value="UniProtKB-KW"/>
</dbReference>
<organism evidence="11 12">
    <name type="scientific">Coptis chinensis</name>
    <dbReference type="NCBI Taxonomy" id="261450"/>
    <lineage>
        <taxon>Eukaryota</taxon>
        <taxon>Viridiplantae</taxon>
        <taxon>Streptophyta</taxon>
        <taxon>Embryophyta</taxon>
        <taxon>Tracheophyta</taxon>
        <taxon>Spermatophyta</taxon>
        <taxon>Magnoliopsida</taxon>
        <taxon>Ranunculales</taxon>
        <taxon>Ranunculaceae</taxon>
        <taxon>Coptidoideae</taxon>
        <taxon>Coptis</taxon>
    </lineage>
</organism>
<dbReference type="GO" id="GO:0008289">
    <property type="term" value="F:lipid binding"/>
    <property type="evidence" value="ECO:0007669"/>
    <property type="project" value="UniProtKB-KW"/>
</dbReference>
<dbReference type="PANTHER" id="PTHR13466">
    <property type="entry name" value="TEX2 PROTEIN-RELATED"/>
    <property type="match status" value="1"/>
</dbReference>
<feature type="region of interest" description="Disordered" evidence="9">
    <location>
        <begin position="251"/>
        <end position="274"/>
    </location>
</feature>
<feature type="compositionally biased region" description="Polar residues" evidence="9">
    <location>
        <begin position="649"/>
        <end position="668"/>
    </location>
</feature>
<keyword evidence="3" id="KW-0812">Transmembrane</keyword>